<name>A0AAE4TZA4_9LEPT</name>
<organism evidence="1 2">
    <name type="scientific">Leptospira ellisii</name>
    <dbReference type="NCBI Taxonomy" id="2023197"/>
    <lineage>
        <taxon>Bacteria</taxon>
        <taxon>Pseudomonadati</taxon>
        <taxon>Spirochaetota</taxon>
        <taxon>Spirochaetia</taxon>
        <taxon>Leptospirales</taxon>
        <taxon>Leptospiraceae</taxon>
        <taxon>Leptospira</taxon>
    </lineage>
</organism>
<evidence type="ECO:0000313" key="1">
    <source>
        <dbReference type="EMBL" id="MDV6236884.1"/>
    </source>
</evidence>
<accession>A0AAE4TZA4</accession>
<evidence type="ECO:0000313" key="2">
    <source>
        <dbReference type="Proteomes" id="UP000232122"/>
    </source>
</evidence>
<dbReference type="RefSeq" id="WP_125179606.1">
    <property type="nucleotide sequence ID" value="NZ_NPEF02000017.1"/>
</dbReference>
<sequence>MFSTEESDVKKDYSPKAPVRRFRLGPFRKVADYIRFIAISIRYYFRIFHTRFEFRPHSYAAFFSWNHHRSAKYLKKRFNPYSDSLSLLLKNKVKTLTFEQTFGGAFESVWSDHFDFSKLCRDVDFIRNFKGEDRGLPKIEIGNFRPYAVHFDLLGVNIEDGIGELETLVIDSGRKLERYKKILSLLSPQAAFLYCFYDIENLLIIKACNDLNIPVVELQHGRVKEHWAYEFLSYIPLNGRCWIPKNFWLWDEPSREFLESLGVKEFADIKVIGNPWAYLNQKGYLTEKDIRDRNAAINPTFVNVLVTLQGKGIPNFLRNAIEESDVNTKWHIRLHPRYKETAECMEFLDSKPEKIEWKNASERELYSILPKMDYHLTFYSVVCVEAGYFGIHNLVMDSLAVDAYGKDRENYSLVQSKEEILSHVNRKSDRFQKETLVDSESEATDGLYSLLN</sequence>
<dbReference type="AlphaFoldDB" id="A0AAE4TZA4"/>
<proteinExistence type="predicted"/>
<protein>
    <submittedName>
        <fullName evidence="1">Uncharacterized protein</fullName>
    </submittedName>
</protein>
<gene>
    <name evidence="1" type="ORF">CH379_014740</name>
</gene>
<keyword evidence="2" id="KW-1185">Reference proteome</keyword>
<reference evidence="1 2" key="1">
    <citation type="journal article" date="2018" name="Microb. Genom.">
        <title>Deciphering the unexplored Leptospira diversity from soils uncovers genomic evolution to virulence.</title>
        <authorList>
            <person name="Thibeaux R."/>
            <person name="Iraola G."/>
            <person name="Ferres I."/>
            <person name="Bierque E."/>
            <person name="Girault D."/>
            <person name="Soupe-Gilbert M.E."/>
            <person name="Picardeau M."/>
            <person name="Goarant C."/>
        </authorList>
    </citation>
    <scope>NUCLEOTIDE SEQUENCE [LARGE SCALE GENOMIC DNA]</scope>
    <source>
        <strain evidence="1 2">ATI7-C-A5</strain>
    </source>
</reference>
<dbReference type="EMBL" id="NPEF02000017">
    <property type="protein sequence ID" value="MDV6236884.1"/>
    <property type="molecule type" value="Genomic_DNA"/>
</dbReference>
<dbReference type="Proteomes" id="UP000232122">
    <property type="component" value="Unassembled WGS sequence"/>
</dbReference>
<comment type="caution">
    <text evidence="1">The sequence shown here is derived from an EMBL/GenBank/DDBJ whole genome shotgun (WGS) entry which is preliminary data.</text>
</comment>
<dbReference type="SUPFAM" id="SSF53756">
    <property type="entry name" value="UDP-Glycosyltransferase/glycogen phosphorylase"/>
    <property type="match status" value="1"/>
</dbReference>